<dbReference type="InterPro" id="IPR017441">
    <property type="entry name" value="Protein_kinase_ATP_BS"/>
</dbReference>
<evidence type="ECO:0000256" key="5">
    <source>
        <dbReference type="ARBA" id="ARBA00022741"/>
    </source>
</evidence>
<dbReference type="PROSITE" id="PS00108">
    <property type="entry name" value="PROTEIN_KINASE_ST"/>
    <property type="match status" value="1"/>
</dbReference>
<dbReference type="PANTHER" id="PTHR24346">
    <property type="entry name" value="MAP/MICROTUBULE AFFINITY-REGULATING KINASE"/>
    <property type="match status" value="1"/>
</dbReference>
<dbReference type="GO" id="GO:0035556">
    <property type="term" value="P:intracellular signal transduction"/>
    <property type="evidence" value="ECO:0007669"/>
    <property type="project" value="TreeGrafter"/>
</dbReference>
<evidence type="ECO:0000256" key="6">
    <source>
        <dbReference type="ARBA" id="ARBA00022777"/>
    </source>
</evidence>
<dbReference type="GO" id="GO:0005737">
    <property type="term" value="C:cytoplasm"/>
    <property type="evidence" value="ECO:0007669"/>
    <property type="project" value="TreeGrafter"/>
</dbReference>
<evidence type="ECO:0000256" key="11">
    <source>
        <dbReference type="PROSITE-ProRule" id="PRU10141"/>
    </source>
</evidence>
<keyword evidence="5 11" id="KW-0547">Nucleotide-binding</keyword>
<name>A0A8X8VUG6_SALSN</name>
<dbReference type="InterPro" id="IPR000719">
    <property type="entry name" value="Prot_kinase_dom"/>
</dbReference>
<dbReference type="SMART" id="SM00220">
    <property type="entry name" value="S_TKc"/>
    <property type="match status" value="1"/>
</dbReference>
<dbReference type="InterPro" id="IPR028375">
    <property type="entry name" value="KA1/Ssp2_C"/>
</dbReference>
<evidence type="ECO:0000259" key="13">
    <source>
        <dbReference type="PROSITE" id="PS50011"/>
    </source>
</evidence>
<reference evidence="16" key="1">
    <citation type="submission" date="2018-01" db="EMBL/GenBank/DDBJ databases">
        <authorList>
            <person name="Mao J.F."/>
        </authorList>
    </citation>
    <scope>NUCLEOTIDE SEQUENCE</scope>
    <source>
        <strain evidence="16">Huo1</strain>
        <tissue evidence="16">Leaf</tissue>
    </source>
</reference>
<dbReference type="PROSITE" id="PS00107">
    <property type="entry name" value="PROTEIN_KINASE_ATP"/>
    <property type="match status" value="1"/>
</dbReference>
<dbReference type="FunFam" id="3.30.200.20:FF:000003">
    <property type="entry name" value="Non-specific serine/threonine protein kinase"/>
    <property type="match status" value="1"/>
</dbReference>
<protein>
    <recommendedName>
        <fullName evidence="2">non-specific serine/threonine protein kinase</fullName>
        <ecNumber evidence="2">2.7.11.1</ecNumber>
    </recommendedName>
</protein>
<sequence>MEAVGAAADSFLRNYRLGKTLGHGSFGKVKLAEHVQTGHKVAVKIINRRLMGGPEMEEKVKREITVCRMFVHPHVIRLYEVIETPTDIYVIMENMTRGELFDYIVERGRLQEDEARHIFQQVISGVEYCHRNMIVHRDLKPENLLLDGNGNVVSGKLYAGPEVDIWSCGVILYALLCGALPFDDENIPSLFKKIKSGMYTLPSHLSAGARDLIPRLLLVDPMKRITTHEIRQHPWFKKNLPRYLAVTPPNAMEHLKTLDEEIIQQVLRLGFERGQLIDSLQSRLQNDATVAYYLLLDKRSPISNGYLTANIQESPEIYSAAPSPDPNVQAFPIDLNSSPWIPRKKQWAVGIQSPARPGEIMTKILRALQGLNVRWKKVGHYNMKCLFTRGIQNLDSMATTNHMNDNHYVNGITSTGTNGSQPSSAVKFEIQLYKTSEVEYVLDLQILSGPVFLFLDFCAYLMTRLEFMTMFTSDNKFVTSI</sequence>
<feature type="domain" description="UBA" evidence="14">
    <location>
        <begin position="257"/>
        <end position="297"/>
    </location>
</feature>
<comment type="caution">
    <text evidence="16">The sequence shown here is derived from an EMBL/GenBank/DDBJ whole genome shotgun (WGS) entry which is preliminary data.</text>
</comment>
<dbReference type="FunFam" id="1.10.510.10:FF:000571">
    <property type="entry name" value="Maternal embryonic leucine zipper kinase"/>
    <property type="match status" value="1"/>
</dbReference>
<comment type="similarity">
    <text evidence="1">Belongs to the protein kinase superfamily. CAMK Ser/Thr protein kinase family. SNF1 subfamily.</text>
</comment>
<evidence type="ECO:0000256" key="9">
    <source>
        <dbReference type="ARBA" id="ARBA00048679"/>
    </source>
</evidence>
<evidence type="ECO:0000256" key="12">
    <source>
        <dbReference type="RuleBase" id="RU000304"/>
    </source>
</evidence>
<reference evidence="16" key="2">
    <citation type="submission" date="2020-08" db="EMBL/GenBank/DDBJ databases">
        <title>Plant Genome Project.</title>
        <authorList>
            <person name="Zhang R.-G."/>
        </authorList>
    </citation>
    <scope>NUCLEOTIDE SEQUENCE</scope>
    <source>
        <strain evidence="16">Huo1</strain>
        <tissue evidence="16">Leaf</tissue>
    </source>
</reference>
<dbReference type="Proteomes" id="UP000298416">
    <property type="component" value="Unassembled WGS sequence"/>
</dbReference>
<gene>
    <name evidence="16" type="ORF">SASPL_157748</name>
</gene>
<keyword evidence="6" id="KW-0418">Kinase</keyword>
<proteinExistence type="inferred from homology"/>
<dbReference type="InterPro" id="IPR015940">
    <property type="entry name" value="UBA"/>
</dbReference>
<keyword evidence="7 11" id="KW-0067">ATP-binding</keyword>
<keyword evidence="3 12" id="KW-0723">Serine/threonine-protein kinase</keyword>
<dbReference type="Pfam" id="PF00069">
    <property type="entry name" value="Pkinase"/>
    <property type="match status" value="2"/>
</dbReference>
<feature type="domain" description="KA1" evidence="15">
    <location>
        <begin position="419"/>
        <end position="467"/>
    </location>
</feature>
<dbReference type="SMART" id="SM00165">
    <property type="entry name" value="UBA"/>
    <property type="match status" value="1"/>
</dbReference>
<dbReference type="PROSITE" id="PS50030">
    <property type="entry name" value="UBA"/>
    <property type="match status" value="1"/>
</dbReference>
<evidence type="ECO:0000256" key="8">
    <source>
        <dbReference type="ARBA" id="ARBA00047899"/>
    </source>
</evidence>
<evidence type="ECO:0000259" key="15">
    <source>
        <dbReference type="PROSITE" id="PS50032"/>
    </source>
</evidence>
<accession>A0A8X8VUG6</accession>
<keyword evidence="17" id="KW-1185">Reference proteome</keyword>
<comment type="catalytic activity">
    <reaction evidence="9">
        <text>L-seryl-[protein] + ATP = O-phospho-L-seryl-[protein] + ADP + H(+)</text>
        <dbReference type="Rhea" id="RHEA:17989"/>
        <dbReference type="Rhea" id="RHEA-COMP:9863"/>
        <dbReference type="Rhea" id="RHEA-COMP:11604"/>
        <dbReference type="ChEBI" id="CHEBI:15378"/>
        <dbReference type="ChEBI" id="CHEBI:29999"/>
        <dbReference type="ChEBI" id="CHEBI:30616"/>
        <dbReference type="ChEBI" id="CHEBI:83421"/>
        <dbReference type="ChEBI" id="CHEBI:456216"/>
        <dbReference type="EC" id="2.7.11.1"/>
    </reaction>
</comment>
<dbReference type="AlphaFoldDB" id="A0A8X8VUG6"/>
<dbReference type="Gene3D" id="3.30.310.80">
    <property type="entry name" value="Kinase associated domain 1, KA1"/>
    <property type="match status" value="1"/>
</dbReference>
<dbReference type="CDD" id="cd14335">
    <property type="entry name" value="UBA_SnRK1_plant"/>
    <property type="match status" value="1"/>
</dbReference>
<dbReference type="SUPFAM" id="SSF56112">
    <property type="entry name" value="Protein kinase-like (PK-like)"/>
    <property type="match status" value="1"/>
</dbReference>
<feature type="binding site" evidence="11">
    <location>
        <position position="44"/>
    </location>
    <ligand>
        <name>ATP</name>
        <dbReference type="ChEBI" id="CHEBI:30616"/>
    </ligand>
</feature>
<evidence type="ECO:0000256" key="2">
    <source>
        <dbReference type="ARBA" id="ARBA00012513"/>
    </source>
</evidence>
<dbReference type="Gene3D" id="1.10.510.10">
    <property type="entry name" value="Transferase(Phosphotransferase) domain 1"/>
    <property type="match status" value="2"/>
</dbReference>
<evidence type="ECO:0000256" key="10">
    <source>
        <dbReference type="ARBA" id="ARBA00058225"/>
    </source>
</evidence>
<dbReference type="SUPFAM" id="SSF103243">
    <property type="entry name" value="KA1-like"/>
    <property type="match status" value="1"/>
</dbReference>
<evidence type="ECO:0000256" key="1">
    <source>
        <dbReference type="ARBA" id="ARBA00006234"/>
    </source>
</evidence>
<dbReference type="GO" id="GO:0005524">
    <property type="term" value="F:ATP binding"/>
    <property type="evidence" value="ECO:0007669"/>
    <property type="project" value="UniProtKB-UniRule"/>
</dbReference>
<dbReference type="InterPro" id="IPR011009">
    <property type="entry name" value="Kinase-like_dom_sf"/>
</dbReference>
<evidence type="ECO:0000256" key="3">
    <source>
        <dbReference type="ARBA" id="ARBA00022527"/>
    </source>
</evidence>
<dbReference type="InterPro" id="IPR001772">
    <property type="entry name" value="KA1_dom"/>
</dbReference>
<evidence type="ECO:0000256" key="4">
    <source>
        <dbReference type="ARBA" id="ARBA00022679"/>
    </source>
</evidence>
<feature type="domain" description="Protein kinase" evidence="13">
    <location>
        <begin position="15"/>
        <end position="236"/>
    </location>
</feature>
<evidence type="ECO:0000313" key="17">
    <source>
        <dbReference type="Proteomes" id="UP000298416"/>
    </source>
</evidence>
<dbReference type="PROSITE" id="PS50011">
    <property type="entry name" value="PROTEIN_KINASE_DOM"/>
    <property type="match status" value="1"/>
</dbReference>
<dbReference type="Pfam" id="PF02149">
    <property type="entry name" value="KA1"/>
    <property type="match status" value="1"/>
</dbReference>
<comment type="function">
    <text evidence="10">CIPK serine-threonine protein kinases interact with CBL proteins. Binding of a CBL protein to the regulatory NAF domain of CIPK protein lead to the activation of the kinase in a calcium-dependent manner.</text>
</comment>
<dbReference type="EMBL" id="PNBA02001011">
    <property type="protein sequence ID" value="KAG6382580.1"/>
    <property type="molecule type" value="Genomic_DNA"/>
</dbReference>
<evidence type="ECO:0000313" key="16">
    <source>
        <dbReference type="EMBL" id="KAG6382580.1"/>
    </source>
</evidence>
<dbReference type="InterPro" id="IPR008271">
    <property type="entry name" value="Ser/Thr_kinase_AS"/>
</dbReference>
<dbReference type="EC" id="2.7.11.1" evidence="2"/>
<keyword evidence="4" id="KW-0808">Transferase</keyword>
<evidence type="ECO:0000256" key="7">
    <source>
        <dbReference type="ARBA" id="ARBA00022840"/>
    </source>
</evidence>
<dbReference type="GO" id="GO:0004674">
    <property type="term" value="F:protein serine/threonine kinase activity"/>
    <property type="evidence" value="ECO:0007669"/>
    <property type="project" value="UniProtKB-KW"/>
</dbReference>
<dbReference type="PANTHER" id="PTHR24346:SF109">
    <property type="entry name" value="PROTEIN KINASE DOMAIN-CONTAINING PROTEIN"/>
    <property type="match status" value="1"/>
</dbReference>
<evidence type="ECO:0000259" key="14">
    <source>
        <dbReference type="PROSITE" id="PS50030"/>
    </source>
</evidence>
<dbReference type="CDD" id="cd12122">
    <property type="entry name" value="AMPKA_C"/>
    <property type="match status" value="1"/>
</dbReference>
<organism evidence="16">
    <name type="scientific">Salvia splendens</name>
    <name type="common">Scarlet sage</name>
    <dbReference type="NCBI Taxonomy" id="180675"/>
    <lineage>
        <taxon>Eukaryota</taxon>
        <taxon>Viridiplantae</taxon>
        <taxon>Streptophyta</taxon>
        <taxon>Embryophyta</taxon>
        <taxon>Tracheophyta</taxon>
        <taxon>Spermatophyta</taxon>
        <taxon>Magnoliopsida</taxon>
        <taxon>eudicotyledons</taxon>
        <taxon>Gunneridae</taxon>
        <taxon>Pentapetalae</taxon>
        <taxon>asterids</taxon>
        <taxon>lamiids</taxon>
        <taxon>Lamiales</taxon>
        <taxon>Lamiaceae</taxon>
        <taxon>Nepetoideae</taxon>
        <taxon>Mentheae</taxon>
        <taxon>Salviinae</taxon>
        <taxon>Salvia</taxon>
        <taxon>Salvia subgen. Calosphace</taxon>
        <taxon>core Calosphace</taxon>
    </lineage>
</organism>
<dbReference type="PROSITE" id="PS50032">
    <property type="entry name" value="KA1"/>
    <property type="match status" value="1"/>
</dbReference>
<dbReference type="Gene3D" id="1.10.8.10">
    <property type="entry name" value="DNA helicase RuvA subunit, C-terminal domain"/>
    <property type="match status" value="1"/>
</dbReference>
<comment type="catalytic activity">
    <reaction evidence="8">
        <text>L-threonyl-[protein] + ATP = O-phospho-L-threonyl-[protein] + ADP + H(+)</text>
        <dbReference type="Rhea" id="RHEA:46608"/>
        <dbReference type="Rhea" id="RHEA-COMP:11060"/>
        <dbReference type="Rhea" id="RHEA-COMP:11605"/>
        <dbReference type="ChEBI" id="CHEBI:15378"/>
        <dbReference type="ChEBI" id="CHEBI:30013"/>
        <dbReference type="ChEBI" id="CHEBI:30616"/>
        <dbReference type="ChEBI" id="CHEBI:61977"/>
        <dbReference type="ChEBI" id="CHEBI:456216"/>
        <dbReference type="EC" id="2.7.11.1"/>
    </reaction>
</comment>